<reference evidence="1 2" key="1">
    <citation type="submission" date="2024-01" db="EMBL/GenBank/DDBJ databases">
        <title>The complete chloroplast genome sequence of Lithospermum erythrorhizon: insights into the phylogenetic relationship among Boraginaceae species and the maternal lineages of purple gromwells.</title>
        <authorList>
            <person name="Okada T."/>
            <person name="Watanabe K."/>
        </authorList>
    </citation>
    <scope>NUCLEOTIDE SEQUENCE [LARGE SCALE GENOMIC DNA]</scope>
</reference>
<evidence type="ECO:0000313" key="2">
    <source>
        <dbReference type="Proteomes" id="UP001454036"/>
    </source>
</evidence>
<organism evidence="1 2">
    <name type="scientific">Lithospermum erythrorhizon</name>
    <name type="common">Purple gromwell</name>
    <name type="synonym">Lithospermum officinale var. erythrorhizon</name>
    <dbReference type="NCBI Taxonomy" id="34254"/>
    <lineage>
        <taxon>Eukaryota</taxon>
        <taxon>Viridiplantae</taxon>
        <taxon>Streptophyta</taxon>
        <taxon>Embryophyta</taxon>
        <taxon>Tracheophyta</taxon>
        <taxon>Spermatophyta</taxon>
        <taxon>Magnoliopsida</taxon>
        <taxon>eudicotyledons</taxon>
        <taxon>Gunneridae</taxon>
        <taxon>Pentapetalae</taxon>
        <taxon>asterids</taxon>
        <taxon>lamiids</taxon>
        <taxon>Boraginales</taxon>
        <taxon>Boraginaceae</taxon>
        <taxon>Boraginoideae</taxon>
        <taxon>Lithospermeae</taxon>
        <taxon>Lithospermum</taxon>
    </lineage>
</organism>
<dbReference type="EMBL" id="BAABME010007390">
    <property type="protein sequence ID" value="GAA0170775.1"/>
    <property type="molecule type" value="Genomic_DNA"/>
</dbReference>
<dbReference type="Proteomes" id="UP001454036">
    <property type="component" value="Unassembled WGS sequence"/>
</dbReference>
<dbReference type="AlphaFoldDB" id="A0AAV3R4G8"/>
<comment type="caution">
    <text evidence="1">The sequence shown here is derived from an EMBL/GenBank/DDBJ whole genome shotgun (WGS) entry which is preliminary data.</text>
</comment>
<gene>
    <name evidence="1" type="ORF">LIER_24963</name>
</gene>
<keyword evidence="2" id="KW-1185">Reference proteome</keyword>
<protein>
    <submittedName>
        <fullName evidence="1">Uncharacterized protein</fullName>
    </submittedName>
</protein>
<evidence type="ECO:0000313" key="1">
    <source>
        <dbReference type="EMBL" id="GAA0170775.1"/>
    </source>
</evidence>
<sequence length="89" mass="10706">MFHNTMRSHQPKNLITEIYEDNDVFVSAYEVFKEVDNKIYKSPFAKRSSDISKMHYFDLCVNKRDEKVGFDELQNDVTIREIVLEFNMY</sequence>
<proteinExistence type="predicted"/>
<accession>A0AAV3R4G8</accession>
<name>A0AAV3R4G8_LITER</name>